<evidence type="ECO:0000259" key="11">
    <source>
        <dbReference type="PROSITE" id="PS50003"/>
    </source>
</evidence>
<evidence type="ECO:0000256" key="2">
    <source>
        <dbReference type="ARBA" id="ARBA00008842"/>
    </source>
</evidence>
<evidence type="ECO:0000256" key="4">
    <source>
        <dbReference type="ARBA" id="ARBA00022553"/>
    </source>
</evidence>
<dbReference type="PANTHER" id="PTHR10972">
    <property type="entry name" value="OXYSTEROL-BINDING PROTEIN-RELATED"/>
    <property type="match status" value="1"/>
</dbReference>
<dbReference type="AlphaFoldDB" id="A0A1I7XT49"/>
<accession>A0A1I7XT49</accession>
<dbReference type="InterPro" id="IPR011993">
    <property type="entry name" value="PH-like_dom_sf"/>
</dbReference>
<dbReference type="SUPFAM" id="SSF50729">
    <property type="entry name" value="PH domain-like"/>
    <property type="match status" value="1"/>
</dbReference>
<keyword evidence="4" id="KW-0597">Phosphoprotein</keyword>
<proteinExistence type="inferred from homology"/>
<evidence type="ECO:0000256" key="3">
    <source>
        <dbReference type="ARBA" id="ARBA00022448"/>
    </source>
</evidence>
<dbReference type="GO" id="GO:0006869">
    <property type="term" value="P:lipid transport"/>
    <property type="evidence" value="ECO:0007669"/>
    <property type="project" value="UniProtKB-KW"/>
</dbReference>
<dbReference type="InterPro" id="IPR001849">
    <property type="entry name" value="PH_domain"/>
</dbReference>
<dbReference type="GO" id="GO:0005886">
    <property type="term" value="C:plasma membrane"/>
    <property type="evidence" value="ECO:0007669"/>
    <property type="project" value="TreeGrafter"/>
</dbReference>
<evidence type="ECO:0000256" key="6">
    <source>
        <dbReference type="ARBA" id="ARBA00023121"/>
    </source>
</evidence>
<keyword evidence="7" id="KW-0472">Membrane</keyword>
<evidence type="ECO:0000256" key="8">
    <source>
        <dbReference type="RuleBase" id="RU003844"/>
    </source>
</evidence>
<dbReference type="SUPFAM" id="SSF144000">
    <property type="entry name" value="Oxysterol-binding protein-like"/>
    <property type="match status" value="1"/>
</dbReference>
<evidence type="ECO:0000313" key="12">
    <source>
        <dbReference type="Proteomes" id="UP000095283"/>
    </source>
</evidence>
<keyword evidence="5 9" id="KW-0445">Lipid transport</keyword>
<evidence type="ECO:0000256" key="9">
    <source>
        <dbReference type="RuleBase" id="RU003845"/>
    </source>
</evidence>
<name>A0A1I7XT49_HETBA</name>
<dbReference type="Pfam" id="PF01237">
    <property type="entry name" value="Oxysterol_BP"/>
    <property type="match status" value="1"/>
</dbReference>
<feature type="domain" description="PH" evidence="11">
    <location>
        <begin position="36"/>
        <end position="240"/>
    </location>
</feature>
<protein>
    <recommendedName>
        <fullName evidence="9">Oxysterol-binding protein</fullName>
    </recommendedName>
</protein>
<evidence type="ECO:0000256" key="7">
    <source>
        <dbReference type="ARBA" id="ARBA00023136"/>
    </source>
</evidence>
<dbReference type="Gene3D" id="2.30.29.30">
    <property type="entry name" value="Pleckstrin-homology domain (PH domain)/Phosphotyrosine-binding domain (PTB)"/>
    <property type="match status" value="2"/>
</dbReference>
<dbReference type="GO" id="GO:0097038">
    <property type="term" value="C:perinuclear endoplasmic reticulum"/>
    <property type="evidence" value="ECO:0007669"/>
    <property type="project" value="TreeGrafter"/>
</dbReference>
<dbReference type="GO" id="GO:0032934">
    <property type="term" value="F:sterol binding"/>
    <property type="evidence" value="ECO:0007669"/>
    <property type="project" value="TreeGrafter"/>
</dbReference>
<dbReference type="GO" id="GO:0005829">
    <property type="term" value="C:cytosol"/>
    <property type="evidence" value="ECO:0007669"/>
    <property type="project" value="TreeGrafter"/>
</dbReference>
<feature type="coiled-coil region" evidence="10">
    <location>
        <begin position="263"/>
        <end position="290"/>
    </location>
</feature>
<dbReference type="InterPro" id="IPR018494">
    <property type="entry name" value="Oxysterol-bd_CS"/>
</dbReference>
<keyword evidence="10" id="KW-0175">Coiled coil</keyword>
<evidence type="ECO:0000256" key="10">
    <source>
        <dbReference type="SAM" id="Coils"/>
    </source>
</evidence>
<evidence type="ECO:0000313" key="13">
    <source>
        <dbReference type="WBParaSite" id="Hba_20515"/>
    </source>
</evidence>
<evidence type="ECO:0000256" key="1">
    <source>
        <dbReference type="ARBA" id="ARBA00004170"/>
    </source>
</evidence>
<dbReference type="InterPro" id="IPR037239">
    <property type="entry name" value="OSBP_sf"/>
</dbReference>
<dbReference type="WBParaSite" id="Hba_20515">
    <property type="protein sequence ID" value="Hba_20515"/>
    <property type="gene ID" value="Hba_20515"/>
</dbReference>
<dbReference type="FunFam" id="2.40.160.120:FF:000003">
    <property type="entry name" value="Oxysterol-binding protein"/>
    <property type="match status" value="1"/>
</dbReference>
<dbReference type="PANTHER" id="PTHR10972:SF205">
    <property type="entry name" value="OXYSTEROL-BINDING PROTEIN 1"/>
    <property type="match status" value="1"/>
</dbReference>
<comment type="subcellular location">
    <subcellularLocation>
        <location evidence="1">Membrane</location>
        <topology evidence="1">Peripheral membrane protein</topology>
    </subcellularLocation>
</comment>
<evidence type="ECO:0000256" key="5">
    <source>
        <dbReference type="ARBA" id="ARBA00023055"/>
    </source>
</evidence>
<keyword evidence="6" id="KW-0446">Lipid-binding</keyword>
<dbReference type="Gene3D" id="2.40.160.120">
    <property type="match status" value="1"/>
</dbReference>
<organism evidence="12 13">
    <name type="scientific">Heterorhabditis bacteriophora</name>
    <name type="common">Entomopathogenic nematode worm</name>
    <dbReference type="NCBI Taxonomy" id="37862"/>
    <lineage>
        <taxon>Eukaryota</taxon>
        <taxon>Metazoa</taxon>
        <taxon>Ecdysozoa</taxon>
        <taxon>Nematoda</taxon>
        <taxon>Chromadorea</taxon>
        <taxon>Rhabditida</taxon>
        <taxon>Rhabditina</taxon>
        <taxon>Rhabditomorpha</taxon>
        <taxon>Strongyloidea</taxon>
        <taxon>Heterorhabditidae</taxon>
        <taxon>Heterorhabditis</taxon>
    </lineage>
</organism>
<dbReference type="SMART" id="SM00233">
    <property type="entry name" value="PH"/>
    <property type="match status" value="1"/>
</dbReference>
<reference evidence="13" key="1">
    <citation type="submission" date="2016-11" db="UniProtKB">
        <authorList>
            <consortium name="WormBaseParasite"/>
        </authorList>
    </citation>
    <scope>IDENTIFICATION</scope>
</reference>
<dbReference type="Proteomes" id="UP000095283">
    <property type="component" value="Unplaced"/>
</dbReference>
<comment type="similarity">
    <text evidence="2 8">Belongs to the OSBP family.</text>
</comment>
<dbReference type="InterPro" id="IPR000648">
    <property type="entry name" value="Oxysterol-bd"/>
</dbReference>
<keyword evidence="12" id="KW-1185">Reference proteome</keyword>
<dbReference type="PROSITE" id="PS50003">
    <property type="entry name" value="PH_DOMAIN"/>
    <property type="match status" value="1"/>
</dbReference>
<dbReference type="PROSITE" id="PS01013">
    <property type="entry name" value="OSBP"/>
    <property type="match status" value="1"/>
</dbReference>
<sequence length="917" mass="104300">MYPSIVLSNVPVITMSYTSTRGGSLSSITTGDNVIDVERAGWLNKWTNYLKGYRQRWFVLDTYEAPRTCFSFRDQTRRETPSCRRSHLIVVLSQAFDNRFFLNHFAYIQRKQSACLCAPLMEPLSDKKSRKKGGVTMTTLRGRLRKARKRISGCYIPLRRSRKIISDPDPDIYASAEDFRNPYEVGQSCRGSINLQEARILSDKVTNNIVISASSQTFHLKAHNDVERQKWLTALEYSRHKAIKQAESDEDEDALLSIGETRVEVLSSTHKELTRKLDNLRTAAKLLDKHGEELIRCVNELEIDKKTLCERSALLKITTAAVLKAAEEFVELSDKGSRRMGKVVASEQREKFMLQEQLETLAKQHSSLERAATGTNTFNPPLSAYSDMEDEFHDAAEDLSLTGYKHTHNSLNSGKSLIAVRKESPPPVFTPPENIQGLMNPVLFCARTGRQRRTVIPNRPNLPLNLWSIMKNCIGKELSKIPMPVNFSEPLSVLQRITEDLEYAHLLEEAVTKDPLEQMAFVAAYAVSNYSTTGNRTNKPFNPLLGETYECDRTDDLGWKSIAEQVSHHPPAAAHHAEGKGWVMYQDFTMTSRFRGKYLSVIPVGHTHVYFTGTKNHYSYKKVTTTVHNIIVGKLWIDNHGEMEITNHGTGDKCSLKFIPYSYFSRETPRKIYGVIKDSSGTPRLVVQGTWDKSVEMLKVIRVSGNGDKTRIETDSNSKRIWTVNPPPINSDKMHNFTRLAIELNEPEEGIAPTDSRLRPDQRLMEEGRSTSLIVSLFTISKKSYLLSWDESNKRKLEVEDKQRAIRRRREAEMEKAMQKGGNYPKVQIIAVKVMIQTRFIRVRMFFVFIRGKYNKIQWNPSYVMRESRVIVIATDRGDSGSTTPDAASLCGDRRDSGGRGGYHSLIRGGQRNDGYL</sequence>
<keyword evidence="3 9" id="KW-0813">Transport</keyword>